<dbReference type="EMBL" id="CP136891">
    <property type="protein sequence ID" value="WOK96566.1"/>
    <property type="molecule type" value="Genomic_DNA"/>
</dbReference>
<dbReference type="AlphaFoldDB" id="A0AAQ3JXF5"/>
<proteinExistence type="predicted"/>
<name>A0AAQ3JXF5_9LILI</name>
<feature type="compositionally biased region" description="Polar residues" evidence="1">
    <location>
        <begin position="198"/>
        <end position="208"/>
    </location>
</feature>
<feature type="compositionally biased region" description="Basic and acidic residues" evidence="1">
    <location>
        <begin position="966"/>
        <end position="978"/>
    </location>
</feature>
<evidence type="ECO:0000313" key="3">
    <source>
        <dbReference type="Proteomes" id="UP001327560"/>
    </source>
</evidence>
<accession>A0AAQ3JXF5</accession>
<dbReference type="PANTHER" id="PTHR35746">
    <property type="entry name" value="PENTATRICOPEPTIDE REPEAT (PPR) SUPERFAMILY PROTEIN"/>
    <property type="match status" value="1"/>
</dbReference>
<evidence type="ECO:0000256" key="1">
    <source>
        <dbReference type="SAM" id="MobiDB-lite"/>
    </source>
</evidence>
<feature type="compositionally biased region" description="Polar residues" evidence="1">
    <location>
        <begin position="951"/>
        <end position="965"/>
    </location>
</feature>
<dbReference type="Proteomes" id="UP001327560">
    <property type="component" value="Chromosome 2"/>
</dbReference>
<evidence type="ECO:0000313" key="2">
    <source>
        <dbReference type="EMBL" id="WOK96566.1"/>
    </source>
</evidence>
<protein>
    <submittedName>
        <fullName evidence="2">Uncharacterized protein</fullName>
    </submittedName>
</protein>
<feature type="compositionally biased region" description="Basic and acidic residues" evidence="1">
    <location>
        <begin position="852"/>
        <end position="861"/>
    </location>
</feature>
<organism evidence="2 3">
    <name type="scientific">Canna indica</name>
    <name type="common">Indian-shot</name>
    <dbReference type="NCBI Taxonomy" id="4628"/>
    <lineage>
        <taxon>Eukaryota</taxon>
        <taxon>Viridiplantae</taxon>
        <taxon>Streptophyta</taxon>
        <taxon>Embryophyta</taxon>
        <taxon>Tracheophyta</taxon>
        <taxon>Spermatophyta</taxon>
        <taxon>Magnoliopsida</taxon>
        <taxon>Liliopsida</taxon>
        <taxon>Zingiberales</taxon>
        <taxon>Cannaceae</taxon>
        <taxon>Canna</taxon>
    </lineage>
</organism>
<dbReference type="PANTHER" id="PTHR35746:SF1">
    <property type="entry name" value="PENTATRICOPEPTIDE REPEAT (PPR) SUPERFAMILY PROTEIN"/>
    <property type="match status" value="1"/>
</dbReference>
<keyword evidence="3" id="KW-1185">Reference proteome</keyword>
<feature type="region of interest" description="Disordered" evidence="1">
    <location>
        <begin position="851"/>
        <end position="876"/>
    </location>
</feature>
<reference evidence="2 3" key="1">
    <citation type="submission" date="2023-10" db="EMBL/GenBank/DDBJ databases">
        <title>Chromosome-scale genome assembly provides insights into flower coloration mechanisms of Canna indica.</title>
        <authorList>
            <person name="Li C."/>
        </authorList>
    </citation>
    <scope>NUCLEOTIDE SEQUENCE [LARGE SCALE GENOMIC DNA]</scope>
    <source>
        <tissue evidence="2">Flower</tissue>
    </source>
</reference>
<sequence length="1092" mass="119455">MRTYVKAYRHGIPLNGDNRAAVAVTDTEKDFARNSPVCVGSGNVSHGGGKVCSRCGWMYPNPHPSKKQRRAHQKQCTAAASMPSDDADNVAGTLACEQLADEGPRQKSEAVVVTMSAAVEREEVRDLSAPAGDGEQLLENAISENEVVDNSLGSRGLHHGSKLQSSDVETIASEASDSTCLQNNLVSYGANMPCTAGDSKSTSHSPSTKGPFLDDSREEMGCDTVQNVEDNATITDDTCIGSYIKNGLDEDIPEELILPCDFASYSSLTDSDLQNREECVDDSVIVDQESAVNMQISGLPHEVSDSDIYYPDMKINVVPASLEDCGFDAQNAKIDVVGQLTQVQPSCRDGQSSLGGSTIDTSSDFHGCEYEIGNPDNSPINRSEPVNYHTLPEASTTFMVETSELKHGSSEDLALMEPDLTKDYENTEGSNLGRHQSVEVPQAVPSKLMLVDTVDFDKNVNIIPSTFVVNQGVSLCKEKVSGNKTNESNDDHNCRDLNIERSQLVDEFESELGVPMANFQGPGKVDQLVTQKQAAKIGSLVYPTMHVDDQVTSSCETYYSTTDIETNKWESLFEGQDAFLSYEVSSKVANLGVRQSSATSEISNESQIGFQDAKQVRSNIVVEDKKHKLINEEKSCMDLKNDSQCYVSASVPPDGDSFDMTELKNDKNVMSSKYEHVSSTKLYSISYYCLDQSDAQETPEELSKQPAAFDETIPYPNRQVKTCVLEAISDIGLTFEHSNKLDLQKDETDNSWEVFGSQQECQNLHEVRSIYPEENNPNNPFIKEINIQIPSEDLREHSEVGLCCEDGVNIRTEEGSASKVDVQSFVEQPACDNGSKTCNNAGVTSHSFSWSSKEEDVHDEPMQPTDSFSGKMDDSAANSQTGITEAVWNSVSDERIPSSRYAAGTESNLDAKASLAMTTDPPITKELPAFDLAASAALPEGNINDNDIFDRSSTTPVESLQQTVSDENKSIHSPKQESEGNVAKVLNLNSGKPHVMLKNLLAEAYIENKEKSTEGRGHIALLTSKRSWGLHDDGHSLKNATSKVVSDRSNDSFGNQADQWNSLARLPVPDHEKRKVKRRQTWVPFICCPSLN</sequence>
<feature type="region of interest" description="Disordered" evidence="1">
    <location>
        <begin position="196"/>
        <end position="217"/>
    </location>
</feature>
<gene>
    <name evidence="2" type="ORF">Cni_G05273</name>
</gene>
<feature type="region of interest" description="Disordered" evidence="1">
    <location>
        <begin position="941"/>
        <end position="979"/>
    </location>
</feature>